<evidence type="ECO:0000256" key="6">
    <source>
        <dbReference type="ARBA" id="ARBA00022792"/>
    </source>
</evidence>
<evidence type="ECO:0000256" key="1">
    <source>
        <dbReference type="ARBA" id="ARBA00004443"/>
    </source>
</evidence>
<evidence type="ECO:0000256" key="8">
    <source>
        <dbReference type="ARBA" id="ARBA00023128"/>
    </source>
</evidence>
<evidence type="ECO:0000256" key="2">
    <source>
        <dbReference type="ARBA" id="ARBA00008554"/>
    </source>
</evidence>
<dbReference type="GO" id="GO:0005743">
    <property type="term" value="C:mitochondrial inner membrane"/>
    <property type="evidence" value="ECO:0007669"/>
    <property type="project" value="UniProtKB-SubCell"/>
</dbReference>
<dbReference type="PANTHER" id="PTHR12022">
    <property type="entry name" value="UBIQUINOL-CYTOCHROME C REDUCTASE COMPLEX 14 KD PROTEIN"/>
    <property type="match status" value="1"/>
</dbReference>
<accession>A0A452F7R2</accession>
<evidence type="ECO:0000256" key="3">
    <source>
        <dbReference type="ARBA" id="ARBA00016323"/>
    </source>
</evidence>
<keyword evidence="6 10" id="KW-0999">Mitochondrion inner membrane</keyword>
<dbReference type="InterPro" id="IPR036544">
    <property type="entry name" value="QCR7_sf"/>
</dbReference>
<proteinExistence type="inferred from homology"/>
<dbReference type="Pfam" id="PF02271">
    <property type="entry name" value="UCR_14kD"/>
    <property type="match status" value="1"/>
</dbReference>
<dbReference type="Ensembl" id="ENSCHIT00000027993.1">
    <property type="protein sequence ID" value="ENSCHIP00000020163.1"/>
    <property type="gene ID" value="ENSCHIG00000018914.1"/>
</dbReference>
<dbReference type="PANTHER" id="PTHR12022:SF12">
    <property type="entry name" value="CYTOCHROME B-C1 COMPLEX SUBUNIT 7"/>
    <property type="match status" value="1"/>
</dbReference>
<dbReference type="GO" id="GO:0045275">
    <property type="term" value="C:respiratory chain complex III"/>
    <property type="evidence" value="ECO:0007669"/>
    <property type="project" value="InterPro"/>
</dbReference>
<comment type="similarity">
    <text evidence="2 10">Belongs to the UQCRB/QCR7 family.</text>
</comment>
<keyword evidence="4 10" id="KW-0813">Transport</keyword>
<dbReference type="Bgee" id="ENSCHIG00000018914">
    <property type="expression patterns" value="Expressed in ovary and 1 other cell type or tissue"/>
</dbReference>
<protein>
    <recommendedName>
        <fullName evidence="3 10">Cytochrome b-c1 complex subunit 7</fullName>
    </recommendedName>
</protein>
<keyword evidence="5 10" id="KW-0679">Respiratory chain</keyword>
<evidence type="ECO:0000256" key="10">
    <source>
        <dbReference type="PIRNR" id="PIRNR000022"/>
    </source>
</evidence>
<evidence type="ECO:0000313" key="11">
    <source>
        <dbReference type="Ensembl" id="ENSCHIP00000020163.1"/>
    </source>
</evidence>
<keyword evidence="9 10" id="KW-0472">Membrane</keyword>
<evidence type="ECO:0000313" key="12">
    <source>
        <dbReference type="Proteomes" id="UP000291000"/>
    </source>
</evidence>
<comment type="subcellular location">
    <subcellularLocation>
        <location evidence="1">Mitochondrion inner membrane</location>
        <topology evidence="1">Peripheral membrane protein</topology>
        <orientation evidence="1">Matrix side</orientation>
    </subcellularLocation>
</comment>
<dbReference type="Gene3D" id="1.10.1090.10">
    <property type="entry name" value="Cytochrome b-c1 complex subunit 7"/>
    <property type="match status" value="1"/>
</dbReference>
<keyword evidence="12" id="KW-1185">Reference proteome</keyword>
<keyword evidence="8 10" id="KW-0496">Mitochondrion</keyword>
<dbReference type="SUPFAM" id="SSF81524">
    <property type="entry name" value="14 kDa protein of cytochrome bc1 complex (Ubiquinol-cytochrome c reductase)"/>
    <property type="match status" value="1"/>
</dbReference>
<evidence type="ECO:0000256" key="7">
    <source>
        <dbReference type="ARBA" id="ARBA00022982"/>
    </source>
</evidence>
<name>A0A452F7R2_CAPHI</name>
<evidence type="ECO:0000256" key="4">
    <source>
        <dbReference type="ARBA" id="ARBA00022448"/>
    </source>
</evidence>
<evidence type="ECO:0000256" key="9">
    <source>
        <dbReference type="ARBA" id="ARBA00023136"/>
    </source>
</evidence>
<evidence type="ECO:0000256" key="5">
    <source>
        <dbReference type="ARBA" id="ARBA00022660"/>
    </source>
</evidence>
<organism evidence="11 12">
    <name type="scientific">Capra hircus</name>
    <name type="common">Goat</name>
    <dbReference type="NCBI Taxonomy" id="9925"/>
    <lineage>
        <taxon>Eukaryota</taxon>
        <taxon>Metazoa</taxon>
        <taxon>Chordata</taxon>
        <taxon>Craniata</taxon>
        <taxon>Vertebrata</taxon>
        <taxon>Euteleostomi</taxon>
        <taxon>Mammalia</taxon>
        <taxon>Eutheria</taxon>
        <taxon>Laurasiatheria</taxon>
        <taxon>Artiodactyla</taxon>
        <taxon>Ruminantia</taxon>
        <taxon>Pecora</taxon>
        <taxon>Bovidae</taxon>
        <taxon>Caprinae</taxon>
        <taxon>Capra</taxon>
    </lineage>
</organism>
<reference evidence="11" key="3">
    <citation type="submission" date="2025-09" db="UniProtKB">
        <authorList>
            <consortium name="Ensembl"/>
        </authorList>
    </citation>
    <scope>IDENTIFICATION</scope>
</reference>
<sequence length="106" mass="12107">IAGSTWRAVGAISASSRWPEGYHTAAGFKQLGLMQDDAIYENDDVEEALRRLPENLYDDRACIKRAVDSHVRQQILPKPQGTEHEEGKFYLEPPLKEVIRERKGRE</sequence>
<dbReference type="PIRSF" id="PIRSF000022">
    <property type="entry name" value="Bc1_14K"/>
    <property type="match status" value="1"/>
</dbReference>
<comment type="function">
    <text evidence="10">Component of the ubiquinol-cytochrome c oxidoreductase, a multisubunit transmembrane complex that is part of the mitochondrial electron transport chain which drives oxidative phosphorylation.</text>
</comment>
<dbReference type="InterPro" id="IPR003197">
    <property type="entry name" value="QCR7"/>
</dbReference>
<dbReference type="STRING" id="9925.ENSCHIP00000020163"/>
<reference evidence="11" key="2">
    <citation type="submission" date="2025-08" db="UniProtKB">
        <authorList>
            <consortium name="Ensembl"/>
        </authorList>
    </citation>
    <scope>IDENTIFICATION</scope>
</reference>
<dbReference type="AlphaFoldDB" id="A0A452F7R2"/>
<dbReference type="Proteomes" id="UP000291000">
    <property type="component" value="Chromosome 8"/>
</dbReference>
<keyword evidence="7 10" id="KW-0249">Electron transport</keyword>
<dbReference type="EMBL" id="LWLT01000007">
    <property type="status" value="NOT_ANNOTATED_CDS"/>
    <property type="molecule type" value="Genomic_DNA"/>
</dbReference>
<reference evidence="11 12" key="1">
    <citation type="submission" date="2016-04" db="EMBL/GenBank/DDBJ databases">
        <title>Polished mammalian reference genomes with single-molecule sequencing and chromosome conformation capture applied to the Capra hircus genome.</title>
        <authorList>
            <person name="Bickhart D.M."/>
            <person name="Koren S."/>
            <person name="Rosen B."/>
            <person name="Hastie A."/>
            <person name="Liachko I."/>
            <person name="Sullivan S.T."/>
            <person name="Burton J."/>
            <person name="Sayre B.L."/>
            <person name="Huson H.J."/>
            <person name="Lee J."/>
            <person name="Lam E."/>
            <person name="Kelley C.M."/>
            <person name="Hutchison J.L."/>
            <person name="Zhou Y."/>
            <person name="Sun J."/>
            <person name="Crisa A."/>
            <person name="Schwartz J.C."/>
            <person name="Hammond J.A."/>
            <person name="Schroeder S.G."/>
            <person name="Liu G.E."/>
            <person name="Dunham M."/>
            <person name="Shendure J."/>
            <person name="Sonstegard T.S."/>
            <person name="Phillippy A.M."/>
            <person name="Van Tassell C.P."/>
            <person name="Smith T.P."/>
        </authorList>
    </citation>
    <scope>NUCLEOTIDE SEQUENCE [LARGE SCALE GENOMIC DNA]</scope>
</reference>
<dbReference type="GeneTree" id="ENSGT00390000012916"/>
<dbReference type="GO" id="GO:0006122">
    <property type="term" value="P:mitochondrial electron transport, ubiquinol to cytochrome c"/>
    <property type="evidence" value="ECO:0007669"/>
    <property type="project" value="InterPro"/>
</dbReference>
<dbReference type="OMA" id="DIKCERK"/>